<feature type="repeat" description="ANK" evidence="3">
    <location>
        <begin position="367"/>
        <end position="403"/>
    </location>
</feature>
<dbReference type="SMART" id="SM00248">
    <property type="entry name" value="ANK"/>
    <property type="match status" value="10"/>
</dbReference>
<comment type="caution">
    <text evidence="4">The sequence shown here is derived from an EMBL/GenBank/DDBJ whole genome shotgun (WGS) entry which is preliminary data.</text>
</comment>
<gene>
    <name evidence="4" type="ORF">Q9L58_002522</name>
</gene>
<feature type="repeat" description="ANK" evidence="3">
    <location>
        <begin position="225"/>
        <end position="257"/>
    </location>
</feature>
<feature type="repeat" description="ANK" evidence="3">
    <location>
        <begin position="257"/>
        <end position="289"/>
    </location>
</feature>
<keyword evidence="2 3" id="KW-0040">ANK repeat</keyword>
<feature type="repeat" description="ANK" evidence="3">
    <location>
        <begin position="404"/>
        <end position="437"/>
    </location>
</feature>
<dbReference type="PRINTS" id="PR01415">
    <property type="entry name" value="ANKYRIN"/>
</dbReference>
<feature type="repeat" description="ANK" evidence="3">
    <location>
        <begin position="438"/>
        <end position="469"/>
    </location>
</feature>
<keyword evidence="5" id="KW-1185">Reference proteome</keyword>
<evidence type="ECO:0000256" key="3">
    <source>
        <dbReference type="PROSITE-ProRule" id="PRU00023"/>
    </source>
</evidence>
<dbReference type="InterPro" id="IPR002110">
    <property type="entry name" value="Ankyrin_rpt"/>
</dbReference>
<dbReference type="Gene3D" id="1.25.40.20">
    <property type="entry name" value="Ankyrin repeat-containing domain"/>
    <property type="match status" value="4"/>
</dbReference>
<feature type="repeat" description="ANK" evidence="3">
    <location>
        <begin position="129"/>
        <end position="161"/>
    </location>
</feature>
<reference evidence="4 5" key="1">
    <citation type="submission" date="2024-02" db="EMBL/GenBank/DDBJ databases">
        <title>Discinaceae phylogenomics.</title>
        <authorList>
            <person name="Dirks A.C."/>
            <person name="James T.Y."/>
        </authorList>
    </citation>
    <scope>NUCLEOTIDE SEQUENCE [LARGE SCALE GENOMIC DNA]</scope>
    <source>
        <strain evidence="4 5">ACD0624</strain>
    </source>
</reference>
<name>A0ABR3GR31_9PEZI</name>
<dbReference type="Pfam" id="PF12796">
    <property type="entry name" value="Ank_2"/>
    <property type="match status" value="3"/>
</dbReference>
<evidence type="ECO:0000256" key="1">
    <source>
        <dbReference type="ARBA" id="ARBA00022737"/>
    </source>
</evidence>
<dbReference type="PANTHER" id="PTHR24189:SF71">
    <property type="entry name" value="ANKYRIN REPEAT DOMAIN 39"/>
    <property type="match status" value="1"/>
</dbReference>
<dbReference type="PROSITE" id="PS50088">
    <property type="entry name" value="ANK_REPEAT"/>
    <property type="match status" value="7"/>
</dbReference>
<dbReference type="SUPFAM" id="SSF48403">
    <property type="entry name" value="Ankyrin repeat"/>
    <property type="match status" value="1"/>
</dbReference>
<dbReference type="Proteomes" id="UP001447188">
    <property type="component" value="Unassembled WGS sequence"/>
</dbReference>
<keyword evidence="1" id="KW-0677">Repeat</keyword>
<accession>A0ABR3GR31</accession>
<feature type="repeat" description="ANK" evidence="3">
    <location>
        <begin position="162"/>
        <end position="193"/>
    </location>
</feature>
<dbReference type="PROSITE" id="PS50297">
    <property type="entry name" value="ANK_REP_REGION"/>
    <property type="match status" value="4"/>
</dbReference>
<evidence type="ECO:0000256" key="2">
    <source>
        <dbReference type="ARBA" id="ARBA00023043"/>
    </source>
</evidence>
<organism evidence="4 5">
    <name type="scientific">Discina gigas</name>
    <dbReference type="NCBI Taxonomy" id="1032678"/>
    <lineage>
        <taxon>Eukaryota</taxon>
        <taxon>Fungi</taxon>
        <taxon>Dikarya</taxon>
        <taxon>Ascomycota</taxon>
        <taxon>Pezizomycotina</taxon>
        <taxon>Pezizomycetes</taxon>
        <taxon>Pezizales</taxon>
        <taxon>Discinaceae</taxon>
        <taxon>Discina</taxon>
    </lineage>
</organism>
<protein>
    <submittedName>
        <fullName evidence="4">Uncharacterized protein</fullName>
    </submittedName>
</protein>
<dbReference type="InterPro" id="IPR050745">
    <property type="entry name" value="Multifunctional_regulatory"/>
</dbReference>
<sequence>MSILRIPPELVLLIVENLEQPRDVYAFLRTDRTFVYLLKPVLLKFATTWPYVDAALYWAAASGNEALVQLVMDKGPRIFVCIDRQCGEPCKFHKRVANIPDPLAPRGGGFVAAVLQQGANLVAGRYNSFQTSALNWAIRHGHEPLLKLLLQEGADVGMSDCYGDTPLHVAAQGDESAARLLLQHGADSNVGDRDHIIAAYRVPYRHDALAALLFENVALEDNHQELAHAIHFAARQYGPKSVELLLKKGADVNCLKEGRTPLHTAIRAWNYPAARSLLENGADAEAKDRRKSTPLRMLLTSNADSQTSGEMAKLLVEKGADAKSKDRSGVPMIHRAVRGLAFGRAADENLTRSLLESGADPAAQDRYSRTPLHLVIRFVHKDRQASFTRMILDHGVDLDCKDKYGRTILHIAVKHQMSSVAIKMLLEAGVNVNLRDAHERTPLHLAAKHSKAVVGMLLDCGADVTGKDVFGIPNVSRKLRKYFSKASYCSFVDTETEAAGI</sequence>
<evidence type="ECO:0000313" key="4">
    <source>
        <dbReference type="EMBL" id="KAL0638379.1"/>
    </source>
</evidence>
<dbReference type="PANTHER" id="PTHR24189">
    <property type="entry name" value="MYOTROPHIN"/>
    <property type="match status" value="1"/>
</dbReference>
<proteinExistence type="predicted"/>
<dbReference type="EMBL" id="JBBBZM010000022">
    <property type="protein sequence ID" value="KAL0638379.1"/>
    <property type="molecule type" value="Genomic_DNA"/>
</dbReference>
<dbReference type="InterPro" id="IPR036770">
    <property type="entry name" value="Ankyrin_rpt-contain_sf"/>
</dbReference>
<evidence type="ECO:0000313" key="5">
    <source>
        <dbReference type="Proteomes" id="UP001447188"/>
    </source>
</evidence>